<evidence type="ECO:0008006" key="4">
    <source>
        <dbReference type="Google" id="ProtNLM"/>
    </source>
</evidence>
<keyword evidence="1" id="KW-0472">Membrane</keyword>
<gene>
    <name evidence="2" type="ORF">ACE1CA_18535</name>
</gene>
<evidence type="ECO:0000313" key="3">
    <source>
        <dbReference type="Proteomes" id="UP001576780"/>
    </source>
</evidence>
<dbReference type="Proteomes" id="UP001576780">
    <property type="component" value="Unassembled WGS sequence"/>
</dbReference>
<organism evidence="2 3">
    <name type="scientific">Floridaenema evergladense BLCC-F167</name>
    <dbReference type="NCBI Taxonomy" id="3153639"/>
    <lineage>
        <taxon>Bacteria</taxon>
        <taxon>Bacillati</taxon>
        <taxon>Cyanobacteriota</taxon>
        <taxon>Cyanophyceae</taxon>
        <taxon>Oscillatoriophycideae</taxon>
        <taxon>Aerosakkonematales</taxon>
        <taxon>Aerosakkonemataceae</taxon>
        <taxon>Floridanema</taxon>
        <taxon>Floridanema evergladense</taxon>
    </lineage>
</organism>
<sequence length="88" mass="9143">MKLINPEVIQALTPVYIATMGLIIGCLVLINPQLKESQSTAGLGLAGTAIAGAAGLAQSSKGDSNLLQKDVQNIKVEGEPKKELTEVK</sequence>
<evidence type="ECO:0000256" key="1">
    <source>
        <dbReference type="SAM" id="Phobius"/>
    </source>
</evidence>
<accession>A0ABV4WN71</accession>
<dbReference type="EMBL" id="JBHFNT010000158">
    <property type="protein sequence ID" value="MFB2836534.1"/>
    <property type="molecule type" value="Genomic_DNA"/>
</dbReference>
<dbReference type="RefSeq" id="WP_413278915.1">
    <property type="nucleotide sequence ID" value="NZ_JBHFNT010000158.1"/>
</dbReference>
<feature type="transmembrane region" description="Helical" evidence="1">
    <location>
        <begin position="12"/>
        <end position="30"/>
    </location>
</feature>
<keyword evidence="1" id="KW-0812">Transmembrane</keyword>
<dbReference type="PROSITE" id="PS51257">
    <property type="entry name" value="PROKAR_LIPOPROTEIN"/>
    <property type="match status" value="1"/>
</dbReference>
<comment type="caution">
    <text evidence="2">The sequence shown here is derived from an EMBL/GenBank/DDBJ whole genome shotgun (WGS) entry which is preliminary data.</text>
</comment>
<keyword evidence="3" id="KW-1185">Reference proteome</keyword>
<evidence type="ECO:0000313" key="2">
    <source>
        <dbReference type="EMBL" id="MFB2836534.1"/>
    </source>
</evidence>
<proteinExistence type="predicted"/>
<name>A0ABV4WN71_9CYAN</name>
<keyword evidence="1" id="KW-1133">Transmembrane helix</keyword>
<reference evidence="2 3" key="1">
    <citation type="submission" date="2024-09" db="EMBL/GenBank/DDBJ databases">
        <title>Floridaenema gen nov. (Aerosakkonemataceae, Aerosakkonematales ord. nov., Cyanobacteria) from benthic tropical and subtropical fresh waters, with the description of four new species.</title>
        <authorList>
            <person name="Moretto J.A."/>
            <person name="Berthold D.E."/>
            <person name="Lefler F.W."/>
            <person name="Huang I.-S."/>
            <person name="Laughinghouse H. IV."/>
        </authorList>
    </citation>
    <scope>NUCLEOTIDE SEQUENCE [LARGE SCALE GENOMIC DNA]</scope>
    <source>
        <strain evidence="2 3">BLCC-F167</strain>
    </source>
</reference>
<protein>
    <recommendedName>
        <fullName evidence="4">Holin</fullName>
    </recommendedName>
</protein>